<dbReference type="PANTHER" id="PTHR23068">
    <property type="entry name" value="DNA CYTOSINE-5- -METHYLTRANSFERASE 3-RELATED"/>
    <property type="match status" value="1"/>
</dbReference>
<feature type="compositionally biased region" description="Basic and acidic residues" evidence="10">
    <location>
        <begin position="24"/>
        <end position="46"/>
    </location>
</feature>
<evidence type="ECO:0000256" key="8">
    <source>
        <dbReference type="ARBA" id="ARBA00023242"/>
    </source>
</evidence>
<accession>A0A388LR07</accession>
<comment type="caution">
    <text evidence="12">The sequence shown here is derived from an EMBL/GenBank/DDBJ whole genome shotgun (WGS) entry which is preliminary data.</text>
</comment>
<comment type="subcellular location">
    <subcellularLocation>
        <location evidence="1">Nucleus</location>
    </subcellularLocation>
</comment>
<keyword evidence="9" id="KW-0175">Coiled coil</keyword>
<evidence type="ECO:0000313" key="12">
    <source>
        <dbReference type="EMBL" id="GBG84768.1"/>
    </source>
</evidence>
<dbReference type="EMBL" id="BFEA01000490">
    <property type="protein sequence ID" value="GBG84768.1"/>
    <property type="molecule type" value="Genomic_DNA"/>
</dbReference>
<keyword evidence="5" id="KW-0949">S-adenosyl-L-methionine</keyword>
<keyword evidence="6" id="KW-0677">Repeat</keyword>
<evidence type="ECO:0000256" key="1">
    <source>
        <dbReference type="ARBA" id="ARBA00004123"/>
    </source>
</evidence>
<dbReference type="GO" id="GO:0032259">
    <property type="term" value="P:methylation"/>
    <property type="evidence" value="ECO:0007669"/>
    <property type="project" value="UniProtKB-KW"/>
</dbReference>
<dbReference type="InterPro" id="IPR001525">
    <property type="entry name" value="C5_MeTfrase"/>
</dbReference>
<evidence type="ECO:0000256" key="4">
    <source>
        <dbReference type="ARBA" id="ARBA00022679"/>
    </source>
</evidence>
<dbReference type="PROSITE" id="PS51680">
    <property type="entry name" value="SAM_MT_DRM"/>
    <property type="match status" value="1"/>
</dbReference>
<dbReference type="Pfam" id="PF00145">
    <property type="entry name" value="DNA_methylase"/>
    <property type="match status" value="1"/>
</dbReference>
<keyword evidence="7" id="KW-0238">DNA-binding</keyword>
<sequence length="789" mass="87126">MRSSEPGPSWGTDSGPKHHQLQRRPGDVHILEWDPNETDGRPDLSKVGRAGKSAAVCAHSSNLLAAGDCPAGQSTAVDGRPRSSKAVPDGQSKAMPSGQAAAADVCPGSSKAVPAGQSAAADGCPGSWKAVPRQSKAMPAGKSTAADGSWGGYDRSSRHADVDDVICTEVEAFRPSGRVGSVVHSFLSSPAFVDGEMRLCTSVSTGAGVPRQHDGRRLWDFDDCGSLLSTDDDSGNQSPRLDEMCSEEVECHRQRGADSNADRVFTMDRSEICQARSHNGVRGIQIATGDSCALGNLGCGNLMPKRRRRRGPSLRATVPPKVALSSDPGPSRGKRPCRVSDVGVEDCDEDLEEEEEESNELEEEEEEEDSDESGDDDAYGVEGSNTGQVTESAFPPGCAQGGGGGRAEDSMLREVKGEMCHFYFENVGQAPKDTWAKISVFLHEHPPEKVNSKAYCAARRDRRYVHNLPRTDRTEYKSRYMTISDVMKEEGPGMKFWPEWDKRQQFCCLRTKKCGGKELKKAQDLSMRGIHNPKLRRFLAENNLVWMQPEILTPLTPEQMELVMGYPKWHTCDMTHQNRYKALGNAFQVHTVATHFSPLKAKFPDGIRVLSLFDGIGGCAIALDMAGVCMRVYIAVEIDEKCRKVVRSWWLKRELPKEQLIQDWRDVTKFMEKDIEDIFERFGGIDLVVGGSPCGNLTGTNRRSPEFSNGRCGLEGENSKLFFDFHRILELVIEMHYRKALMESKQQVMQLEEELTRLKGSGSLNEDQPQRTPGAKWGIYDSLEFARLL</sequence>
<dbReference type="OrthoDB" id="641149at2759"/>
<gene>
    <name evidence="12" type="ORF">CBR_g39145</name>
</gene>
<dbReference type="InterPro" id="IPR029063">
    <property type="entry name" value="SAM-dependent_MTases_sf"/>
</dbReference>
<evidence type="ECO:0000256" key="10">
    <source>
        <dbReference type="SAM" id="MobiDB-lite"/>
    </source>
</evidence>
<feature type="coiled-coil region" evidence="9">
    <location>
        <begin position="734"/>
        <end position="761"/>
    </location>
</feature>
<feature type="region of interest" description="Disordered" evidence="10">
    <location>
        <begin position="121"/>
        <end position="155"/>
    </location>
</feature>
<proteinExistence type="predicted"/>
<dbReference type="Gene3D" id="3.40.50.150">
    <property type="entry name" value="Vaccinia Virus protein VP39"/>
    <property type="match status" value="1"/>
</dbReference>
<protein>
    <recommendedName>
        <fullName evidence="2">DNA (cytosine-5-)-methyltransferase</fullName>
        <ecNumber evidence="2">2.1.1.37</ecNumber>
    </recommendedName>
</protein>
<organism evidence="12 13">
    <name type="scientific">Chara braunii</name>
    <name type="common">Braun's stonewort</name>
    <dbReference type="NCBI Taxonomy" id="69332"/>
    <lineage>
        <taxon>Eukaryota</taxon>
        <taxon>Viridiplantae</taxon>
        <taxon>Streptophyta</taxon>
        <taxon>Charophyceae</taxon>
        <taxon>Charales</taxon>
        <taxon>Characeae</taxon>
        <taxon>Chara</taxon>
    </lineage>
</organism>
<dbReference type="PANTHER" id="PTHR23068:SF25">
    <property type="entry name" value="DNA (CYTOSINE-5)-METHYLTRANSFERASE DRM2"/>
    <property type="match status" value="1"/>
</dbReference>
<feature type="region of interest" description="Disordered" evidence="10">
    <location>
        <begin position="64"/>
        <end position="105"/>
    </location>
</feature>
<evidence type="ECO:0000256" key="6">
    <source>
        <dbReference type="ARBA" id="ARBA00022737"/>
    </source>
</evidence>
<dbReference type="GO" id="GO:0003677">
    <property type="term" value="F:DNA binding"/>
    <property type="evidence" value="ECO:0007669"/>
    <property type="project" value="UniProtKB-KW"/>
</dbReference>
<reference evidence="12 13" key="1">
    <citation type="journal article" date="2018" name="Cell">
        <title>The Chara Genome: Secondary Complexity and Implications for Plant Terrestrialization.</title>
        <authorList>
            <person name="Nishiyama T."/>
            <person name="Sakayama H."/>
            <person name="Vries J.D."/>
            <person name="Buschmann H."/>
            <person name="Saint-Marcoux D."/>
            <person name="Ullrich K.K."/>
            <person name="Haas F.B."/>
            <person name="Vanderstraeten L."/>
            <person name="Becker D."/>
            <person name="Lang D."/>
            <person name="Vosolsobe S."/>
            <person name="Rombauts S."/>
            <person name="Wilhelmsson P.K.I."/>
            <person name="Janitza P."/>
            <person name="Kern R."/>
            <person name="Heyl A."/>
            <person name="Rumpler F."/>
            <person name="Villalobos L.I.A.C."/>
            <person name="Clay J.M."/>
            <person name="Skokan R."/>
            <person name="Toyoda A."/>
            <person name="Suzuki Y."/>
            <person name="Kagoshima H."/>
            <person name="Schijlen E."/>
            <person name="Tajeshwar N."/>
            <person name="Catarino B."/>
            <person name="Hetherington A.J."/>
            <person name="Saltykova A."/>
            <person name="Bonnot C."/>
            <person name="Breuninger H."/>
            <person name="Symeonidi A."/>
            <person name="Radhakrishnan G.V."/>
            <person name="Van Nieuwerburgh F."/>
            <person name="Deforce D."/>
            <person name="Chang C."/>
            <person name="Karol K.G."/>
            <person name="Hedrich R."/>
            <person name="Ulvskov P."/>
            <person name="Glockner G."/>
            <person name="Delwiche C.F."/>
            <person name="Petrasek J."/>
            <person name="Van de Peer Y."/>
            <person name="Friml J."/>
            <person name="Beilby M."/>
            <person name="Dolan L."/>
            <person name="Kohara Y."/>
            <person name="Sugano S."/>
            <person name="Fujiyama A."/>
            <person name="Delaux P.-M."/>
            <person name="Quint M."/>
            <person name="TheiBen G."/>
            <person name="Hagemann M."/>
            <person name="Harholt J."/>
            <person name="Dunand C."/>
            <person name="Zachgo S."/>
            <person name="Langdale J."/>
            <person name="Maumus F."/>
            <person name="Straeten D.V.D."/>
            <person name="Gould S.B."/>
            <person name="Rensing S.A."/>
        </authorList>
    </citation>
    <scope>NUCLEOTIDE SEQUENCE [LARGE SCALE GENOMIC DNA]</scope>
    <source>
        <strain evidence="12 13">S276</strain>
    </source>
</reference>
<name>A0A388LR07_CHABU</name>
<evidence type="ECO:0000256" key="9">
    <source>
        <dbReference type="SAM" id="Coils"/>
    </source>
</evidence>
<evidence type="ECO:0000256" key="2">
    <source>
        <dbReference type="ARBA" id="ARBA00011975"/>
    </source>
</evidence>
<evidence type="ECO:0000256" key="3">
    <source>
        <dbReference type="ARBA" id="ARBA00022603"/>
    </source>
</evidence>
<keyword evidence="13" id="KW-1185">Reference proteome</keyword>
<evidence type="ECO:0000256" key="7">
    <source>
        <dbReference type="ARBA" id="ARBA00023125"/>
    </source>
</evidence>
<keyword evidence="8" id="KW-0539">Nucleus</keyword>
<dbReference type="GO" id="GO:0005634">
    <property type="term" value="C:nucleus"/>
    <property type="evidence" value="ECO:0007669"/>
    <property type="project" value="UniProtKB-SubCell"/>
</dbReference>
<keyword evidence="4" id="KW-0808">Transferase</keyword>
<dbReference type="EC" id="2.1.1.37" evidence="2"/>
<evidence type="ECO:0000259" key="11">
    <source>
        <dbReference type="PROSITE" id="PS51680"/>
    </source>
</evidence>
<feature type="region of interest" description="Disordered" evidence="10">
    <location>
        <begin position="1"/>
        <end position="52"/>
    </location>
</feature>
<dbReference type="AlphaFoldDB" id="A0A388LR07"/>
<feature type="region of interest" description="Disordered" evidence="10">
    <location>
        <begin position="303"/>
        <end position="407"/>
    </location>
</feature>
<dbReference type="STRING" id="69332.A0A388LR07"/>
<dbReference type="InterPro" id="IPR030380">
    <property type="entry name" value="SAM_MeTfrase_DRM"/>
</dbReference>
<dbReference type="Gramene" id="GBG84768">
    <property type="protein sequence ID" value="GBG84768"/>
    <property type="gene ID" value="CBR_g39145"/>
</dbReference>
<dbReference type="Proteomes" id="UP000265515">
    <property type="component" value="Unassembled WGS sequence"/>
</dbReference>
<dbReference type="GO" id="GO:0003886">
    <property type="term" value="F:DNA (cytosine-5-)-methyltransferase activity"/>
    <property type="evidence" value="ECO:0007669"/>
    <property type="project" value="UniProtKB-EC"/>
</dbReference>
<feature type="compositionally biased region" description="Acidic residues" evidence="10">
    <location>
        <begin position="343"/>
        <end position="379"/>
    </location>
</feature>
<dbReference type="InterPro" id="IPR050390">
    <property type="entry name" value="C5-Methyltransferase"/>
</dbReference>
<keyword evidence="3" id="KW-0489">Methyltransferase</keyword>
<feature type="domain" description="SAM-dependent MTase DRM-type" evidence="11">
    <location>
        <begin position="408"/>
        <end position="739"/>
    </location>
</feature>
<evidence type="ECO:0000256" key="5">
    <source>
        <dbReference type="ARBA" id="ARBA00022691"/>
    </source>
</evidence>
<evidence type="ECO:0000313" key="13">
    <source>
        <dbReference type="Proteomes" id="UP000265515"/>
    </source>
</evidence>
<dbReference type="SUPFAM" id="SSF53335">
    <property type="entry name" value="S-adenosyl-L-methionine-dependent methyltransferases"/>
    <property type="match status" value="2"/>
</dbReference>